<name>A0AA40LVQ2_CNENI</name>
<dbReference type="EMBL" id="JAULJE010000002">
    <property type="protein sequence ID" value="KAK1345452.1"/>
    <property type="molecule type" value="Genomic_DNA"/>
</dbReference>
<reference evidence="1" key="1">
    <citation type="submission" date="2023-06" db="EMBL/GenBank/DDBJ databases">
        <title>Reference genome for the Northern bat (Eptesicus nilssonii), a most northern bat species.</title>
        <authorList>
            <person name="Laine V.N."/>
            <person name="Pulliainen A.T."/>
            <person name="Lilley T.M."/>
        </authorList>
    </citation>
    <scope>NUCLEOTIDE SEQUENCE</scope>
    <source>
        <strain evidence="1">BLF_Eptnil</strain>
        <tissue evidence="1">Kidney</tissue>
    </source>
</reference>
<protein>
    <submittedName>
        <fullName evidence="1">Uncharacterized protein</fullName>
    </submittedName>
</protein>
<evidence type="ECO:0000313" key="2">
    <source>
        <dbReference type="Proteomes" id="UP001177744"/>
    </source>
</evidence>
<dbReference type="AlphaFoldDB" id="A0AA40LVQ2"/>
<accession>A0AA40LVQ2</accession>
<sequence>MPGWRRAQCQALLYPPTVVQLSPAWSGSWDAPSSALLELLWAPGTEAGDRWQRRWSGDRAGQPATPGRLPRQVPARGGPPLLLKSLPEQPALTGDRAILKGRVAVIGSLYILGIYTQHTQGTAVNPGTPDPKQREYVDWDELCTFSQKETTMAAGTPRTAEFQHGAHAIFRTAFFRNPSTPPTRQALELPWDPSPTTANILLPQLQTCSPPHPKIHLSQQL</sequence>
<evidence type="ECO:0000313" key="1">
    <source>
        <dbReference type="EMBL" id="KAK1345452.1"/>
    </source>
</evidence>
<gene>
    <name evidence="1" type="ORF">QTO34_007909</name>
</gene>
<comment type="caution">
    <text evidence="1">The sequence shown here is derived from an EMBL/GenBank/DDBJ whole genome shotgun (WGS) entry which is preliminary data.</text>
</comment>
<organism evidence="1 2">
    <name type="scientific">Cnephaeus nilssonii</name>
    <name type="common">Northern bat</name>
    <name type="synonym">Eptesicus nilssonii</name>
    <dbReference type="NCBI Taxonomy" id="3371016"/>
    <lineage>
        <taxon>Eukaryota</taxon>
        <taxon>Metazoa</taxon>
        <taxon>Chordata</taxon>
        <taxon>Craniata</taxon>
        <taxon>Vertebrata</taxon>
        <taxon>Euteleostomi</taxon>
        <taxon>Mammalia</taxon>
        <taxon>Eutheria</taxon>
        <taxon>Laurasiatheria</taxon>
        <taxon>Chiroptera</taxon>
        <taxon>Yangochiroptera</taxon>
        <taxon>Vespertilionidae</taxon>
        <taxon>Cnephaeus</taxon>
    </lineage>
</organism>
<proteinExistence type="predicted"/>
<dbReference type="Proteomes" id="UP001177744">
    <property type="component" value="Unassembled WGS sequence"/>
</dbReference>
<keyword evidence="2" id="KW-1185">Reference proteome</keyword>